<dbReference type="EMBL" id="JAEPRB010000183">
    <property type="protein sequence ID" value="KAG2219354.1"/>
    <property type="molecule type" value="Genomic_DNA"/>
</dbReference>
<dbReference type="SMART" id="SM00212">
    <property type="entry name" value="UBCc"/>
    <property type="match status" value="1"/>
</dbReference>
<dbReference type="InterPro" id="IPR023313">
    <property type="entry name" value="UBQ-conjugating_AS"/>
</dbReference>
<evidence type="ECO:0000256" key="3">
    <source>
        <dbReference type="ARBA" id="ARBA00022741"/>
    </source>
</evidence>
<evidence type="ECO:0000256" key="8">
    <source>
        <dbReference type="SAM" id="MobiDB-lite"/>
    </source>
</evidence>
<dbReference type="Pfam" id="PF00179">
    <property type="entry name" value="UQ_con"/>
    <property type="match status" value="1"/>
</dbReference>
<evidence type="ECO:0000313" key="10">
    <source>
        <dbReference type="EMBL" id="KAG2219354.1"/>
    </source>
</evidence>
<evidence type="ECO:0000256" key="5">
    <source>
        <dbReference type="ARBA" id="ARBA00022840"/>
    </source>
</evidence>
<keyword evidence="2" id="KW-0808">Transferase</keyword>
<gene>
    <name evidence="10" type="ORF">INT45_011262</name>
</gene>
<evidence type="ECO:0000256" key="2">
    <source>
        <dbReference type="ARBA" id="ARBA00022679"/>
    </source>
</evidence>
<keyword evidence="11" id="KW-1185">Reference proteome</keyword>
<dbReference type="Proteomes" id="UP000646827">
    <property type="component" value="Unassembled WGS sequence"/>
</dbReference>
<feature type="compositionally biased region" description="Polar residues" evidence="8">
    <location>
        <begin position="236"/>
        <end position="268"/>
    </location>
</feature>
<proteinExistence type="inferred from homology"/>
<reference evidence="10 11" key="1">
    <citation type="submission" date="2020-12" db="EMBL/GenBank/DDBJ databases">
        <title>Metabolic potential, ecology and presence of endohyphal bacteria is reflected in genomic diversity of Mucoromycotina.</title>
        <authorList>
            <person name="Muszewska A."/>
            <person name="Okrasinska A."/>
            <person name="Steczkiewicz K."/>
            <person name="Drgas O."/>
            <person name="Orlowska M."/>
            <person name="Perlinska-Lenart U."/>
            <person name="Aleksandrzak-Piekarczyk T."/>
            <person name="Szatraj K."/>
            <person name="Zielenkiewicz U."/>
            <person name="Pilsyk S."/>
            <person name="Malc E."/>
            <person name="Mieczkowski P."/>
            <person name="Kruszewska J.S."/>
            <person name="Biernat P."/>
            <person name="Pawlowska J."/>
        </authorList>
    </citation>
    <scope>NUCLEOTIDE SEQUENCE [LARGE SCALE GENOMIC DNA]</scope>
    <source>
        <strain evidence="10 11">CBS 142.35</strain>
    </source>
</reference>
<keyword evidence="3 7" id="KW-0547">Nucleotide-binding</keyword>
<dbReference type="PROSITE" id="PS50127">
    <property type="entry name" value="UBC_2"/>
    <property type="match status" value="1"/>
</dbReference>
<dbReference type="InterPro" id="IPR000608">
    <property type="entry name" value="UBC"/>
</dbReference>
<dbReference type="AlphaFoldDB" id="A0A8H7VLU1"/>
<dbReference type="GO" id="GO:0005524">
    <property type="term" value="F:ATP binding"/>
    <property type="evidence" value="ECO:0007669"/>
    <property type="project" value="UniProtKB-UniRule"/>
</dbReference>
<sequence>MATRSELAPHALKKIAKELQSLERSPPEDIQVLDNEQDLTEIQAWIRGPDGTPYENGYFKVKLLLNEGYPETPPKGYFTTKIFHPNVASNGEICVNTLKKDWKAELGIAHVLLTVKCLLIVPNPESALNEEAGKLLLEQYDDYAKRAKLYTTIHAKHGKTEFQKLFSERASLTQQQTTKSSTTTPSSSSSEHQQEGENNKKKEQEKTKSSSQQNENPSSSGSSTTITGKQQKEETNSNVNTSITSMTNVSSTPTTAISSNASNNVLTPSAVGNNVVQMNMKRHLTGDVQDGKDDIETPSNKQPRVESLPKKKPAPTTDRKKRLRRL</sequence>
<evidence type="ECO:0000256" key="7">
    <source>
        <dbReference type="RuleBase" id="RU362109"/>
    </source>
</evidence>
<comment type="caution">
    <text evidence="10">The sequence shown here is derived from an EMBL/GenBank/DDBJ whole genome shotgun (WGS) entry which is preliminary data.</text>
</comment>
<dbReference type="InterPro" id="IPR016135">
    <property type="entry name" value="UBQ-conjugating_enzyme/RWD"/>
</dbReference>
<dbReference type="OrthoDB" id="10069349at2759"/>
<dbReference type="PROSITE" id="PS00183">
    <property type="entry name" value="UBC_1"/>
    <property type="match status" value="1"/>
</dbReference>
<dbReference type="SUPFAM" id="SSF54495">
    <property type="entry name" value="UBC-like"/>
    <property type="match status" value="1"/>
</dbReference>
<feature type="compositionally biased region" description="Basic and acidic residues" evidence="8">
    <location>
        <begin position="192"/>
        <end position="208"/>
    </location>
</feature>
<dbReference type="EC" id="2.3.2.23" evidence="1"/>
<evidence type="ECO:0000256" key="4">
    <source>
        <dbReference type="ARBA" id="ARBA00022786"/>
    </source>
</evidence>
<name>A0A8H7VLU1_9FUNG</name>
<feature type="domain" description="UBC core" evidence="9">
    <location>
        <begin position="10"/>
        <end position="156"/>
    </location>
</feature>
<evidence type="ECO:0000256" key="1">
    <source>
        <dbReference type="ARBA" id="ARBA00012486"/>
    </source>
</evidence>
<feature type="region of interest" description="Disordered" evidence="8">
    <location>
        <begin position="282"/>
        <end position="326"/>
    </location>
</feature>
<comment type="similarity">
    <text evidence="7">Belongs to the ubiquitin-conjugating enzyme family.</text>
</comment>
<accession>A0A8H7VLU1</accession>
<dbReference type="PANTHER" id="PTHR24067">
    <property type="entry name" value="UBIQUITIN-CONJUGATING ENZYME E2"/>
    <property type="match status" value="1"/>
</dbReference>
<feature type="compositionally biased region" description="Low complexity" evidence="8">
    <location>
        <begin position="171"/>
        <end position="191"/>
    </location>
</feature>
<evidence type="ECO:0000256" key="6">
    <source>
        <dbReference type="PROSITE-ProRule" id="PRU10133"/>
    </source>
</evidence>
<feature type="region of interest" description="Disordered" evidence="8">
    <location>
        <begin position="171"/>
        <end position="268"/>
    </location>
</feature>
<evidence type="ECO:0000259" key="9">
    <source>
        <dbReference type="PROSITE" id="PS50127"/>
    </source>
</evidence>
<dbReference type="Gene3D" id="3.10.110.10">
    <property type="entry name" value="Ubiquitin Conjugating Enzyme"/>
    <property type="match status" value="1"/>
</dbReference>
<feature type="compositionally biased region" description="Low complexity" evidence="8">
    <location>
        <begin position="209"/>
        <end position="223"/>
    </location>
</feature>
<dbReference type="GO" id="GO:0061631">
    <property type="term" value="F:ubiquitin conjugating enzyme activity"/>
    <property type="evidence" value="ECO:0007669"/>
    <property type="project" value="UniProtKB-EC"/>
</dbReference>
<dbReference type="CDD" id="cd23804">
    <property type="entry name" value="UBCc_UBE2S"/>
    <property type="match status" value="1"/>
</dbReference>
<protein>
    <recommendedName>
        <fullName evidence="1">E2 ubiquitin-conjugating enzyme</fullName>
        <ecNumber evidence="1">2.3.2.23</ecNumber>
    </recommendedName>
</protein>
<evidence type="ECO:0000313" key="11">
    <source>
        <dbReference type="Proteomes" id="UP000646827"/>
    </source>
</evidence>
<organism evidence="10 11">
    <name type="scientific">Circinella minor</name>
    <dbReference type="NCBI Taxonomy" id="1195481"/>
    <lineage>
        <taxon>Eukaryota</taxon>
        <taxon>Fungi</taxon>
        <taxon>Fungi incertae sedis</taxon>
        <taxon>Mucoromycota</taxon>
        <taxon>Mucoromycotina</taxon>
        <taxon>Mucoromycetes</taxon>
        <taxon>Mucorales</taxon>
        <taxon>Lichtheimiaceae</taxon>
        <taxon>Circinella</taxon>
    </lineage>
</organism>
<keyword evidence="5 7" id="KW-0067">ATP-binding</keyword>
<dbReference type="InterPro" id="IPR050113">
    <property type="entry name" value="Ub_conjugating_enzyme"/>
</dbReference>
<keyword evidence="4 7" id="KW-0833">Ubl conjugation pathway</keyword>
<dbReference type="FunFam" id="3.10.110.10:FF:000031">
    <property type="entry name" value="Ubiquitin-conjugating enzyme E2 22"/>
    <property type="match status" value="1"/>
</dbReference>
<feature type="active site" description="Glycyl thioester intermediate" evidence="6">
    <location>
        <position position="94"/>
    </location>
</feature>